<evidence type="ECO:0000313" key="1">
    <source>
        <dbReference type="EMBL" id="AEW04064.1"/>
    </source>
</evidence>
<dbReference type="STRING" id="679936.Sulac_0523"/>
<name>G8TZ95_SULAD</name>
<organism evidence="1 2">
    <name type="scientific">Sulfobacillus acidophilus (strain ATCC 700253 / DSM 10332 / NAL)</name>
    <dbReference type="NCBI Taxonomy" id="679936"/>
    <lineage>
        <taxon>Bacteria</taxon>
        <taxon>Bacillati</taxon>
        <taxon>Bacillota</taxon>
        <taxon>Clostridia</taxon>
        <taxon>Eubacteriales</taxon>
        <taxon>Clostridiales Family XVII. Incertae Sedis</taxon>
        <taxon>Sulfobacillus</taxon>
    </lineage>
</organism>
<dbReference type="HOGENOM" id="CLU_3048698_0_0_9"/>
<dbReference type="Proteomes" id="UP000005439">
    <property type="component" value="Chromosome"/>
</dbReference>
<gene>
    <name evidence="1" type="ordered locus">Sulac_0523</name>
</gene>
<proteinExistence type="predicted"/>
<accession>G8TZ95</accession>
<reference evidence="2" key="1">
    <citation type="submission" date="2011-12" db="EMBL/GenBank/DDBJ databases">
        <title>The complete genome of chromosome of Sulfobacillus acidophilus DSM 10332.</title>
        <authorList>
            <person name="Lucas S."/>
            <person name="Han J."/>
            <person name="Lapidus A."/>
            <person name="Bruce D."/>
            <person name="Goodwin L."/>
            <person name="Pitluck S."/>
            <person name="Peters L."/>
            <person name="Kyrpides N."/>
            <person name="Mavromatis K."/>
            <person name="Ivanova N."/>
            <person name="Mikhailova N."/>
            <person name="Chertkov O."/>
            <person name="Saunders E."/>
            <person name="Detter J.C."/>
            <person name="Tapia R."/>
            <person name="Han C."/>
            <person name="Land M."/>
            <person name="Hauser L."/>
            <person name="Markowitz V."/>
            <person name="Cheng J.-F."/>
            <person name="Hugenholtz P."/>
            <person name="Woyke T."/>
            <person name="Wu D."/>
            <person name="Pukall R."/>
            <person name="Gehrich-Schroeter G."/>
            <person name="Schneider S."/>
            <person name="Klenk H.-P."/>
            <person name="Eisen J.A."/>
        </authorList>
    </citation>
    <scope>NUCLEOTIDE SEQUENCE [LARGE SCALE GENOMIC DNA]</scope>
    <source>
        <strain evidence="2">ATCC 700253 / DSM 10332 / NAL</strain>
    </source>
</reference>
<dbReference type="AlphaFoldDB" id="G8TZ95"/>
<keyword evidence="2" id="KW-1185">Reference proteome</keyword>
<evidence type="ECO:0000313" key="2">
    <source>
        <dbReference type="Proteomes" id="UP000005439"/>
    </source>
</evidence>
<dbReference type="EMBL" id="CP003179">
    <property type="protein sequence ID" value="AEW04064.1"/>
    <property type="molecule type" value="Genomic_DNA"/>
</dbReference>
<protein>
    <submittedName>
        <fullName evidence="1">Uncharacterized protein</fullName>
    </submittedName>
</protein>
<reference evidence="1 2" key="2">
    <citation type="journal article" date="2012" name="Stand. Genomic Sci.">
        <title>Complete genome sequence of the moderately thermophilic mineral-sulfide-oxidizing firmicute Sulfobacillus acidophilus type strain (NAL(T)).</title>
        <authorList>
            <person name="Anderson I."/>
            <person name="Chertkov O."/>
            <person name="Chen A."/>
            <person name="Saunders E."/>
            <person name="Lapidus A."/>
            <person name="Nolan M."/>
            <person name="Lucas S."/>
            <person name="Hammon N."/>
            <person name="Deshpande S."/>
            <person name="Cheng J.F."/>
            <person name="Han C."/>
            <person name="Tapia R."/>
            <person name="Goodwin L.A."/>
            <person name="Pitluck S."/>
            <person name="Liolios K."/>
            <person name="Pagani I."/>
            <person name="Ivanova N."/>
            <person name="Mikhailova N."/>
            <person name="Pati A."/>
            <person name="Palaniappan K."/>
            <person name="Land M."/>
            <person name="Pan C."/>
            <person name="Rohde M."/>
            <person name="Pukall R."/>
            <person name="Goker M."/>
            <person name="Detter J.C."/>
            <person name="Woyke T."/>
            <person name="Bristow J."/>
            <person name="Eisen J.A."/>
            <person name="Markowitz V."/>
            <person name="Hugenholtz P."/>
            <person name="Kyrpides N.C."/>
            <person name="Klenk H.P."/>
            <person name="Mavromatis K."/>
        </authorList>
    </citation>
    <scope>NUCLEOTIDE SEQUENCE [LARGE SCALE GENOMIC DNA]</scope>
    <source>
        <strain evidence="2">ATCC 700253 / DSM 10332 / NAL</strain>
    </source>
</reference>
<dbReference type="KEGG" id="sap:Sulac_0523"/>
<dbReference type="PATRIC" id="fig|679936.5.peg.548"/>
<sequence>MDSWEEHFAALAANRTRHVWEIPVAGGGQPLEPMVWPLIEIFWALRIPTVGSCD</sequence>